<dbReference type="AlphaFoldDB" id="A0A316YQN7"/>
<dbReference type="EMBL" id="KZ819635">
    <property type="protein sequence ID" value="PWN91697.1"/>
    <property type="molecule type" value="Genomic_DNA"/>
</dbReference>
<keyword evidence="3" id="KW-1185">Reference proteome</keyword>
<evidence type="ECO:0000313" key="3">
    <source>
        <dbReference type="Proteomes" id="UP000245768"/>
    </source>
</evidence>
<proteinExistence type="predicted"/>
<dbReference type="RefSeq" id="XP_025378895.1">
    <property type="nucleotide sequence ID" value="XM_025525666.1"/>
</dbReference>
<keyword evidence="1" id="KW-0732">Signal</keyword>
<sequence length="64" mass="7207">MAAVGALPATAHSLIMCLLWPLAATLEISFWAPSTDDLFLFFFIHTGPRWRYEHEVVDLDGEDT</sequence>
<evidence type="ECO:0000313" key="2">
    <source>
        <dbReference type="EMBL" id="PWN91697.1"/>
    </source>
</evidence>
<feature type="chain" id="PRO_5016334194" evidence="1">
    <location>
        <begin position="26"/>
        <end position="64"/>
    </location>
</feature>
<gene>
    <name evidence="2" type="ORF">FA10DRAFT_73110</name>
</gene>
<organism evidence="2 3">
    <name type="scientific">Acaromyces ingoldii</name>
    <dbReference type="NCBI Taxonomy" id="215250"/>
    <lineage>
        <taxon>Eukaryota</taxon>
        <taxon>Fungi</taxon>
        <taxon>Dikarya</taxon>
        <taxon>Basidiomycota</taxon>
        <taxon>Ustilaginomycotina</taxon>
        <taxon>Exobasidiomycetes</taxon>
        <taxon>Exobasidiales</taxon>
        <taxon>Cryptobasidiaceae</taxon>
        <taxon>Acaromyces</taxon>
    </lineage>
</organism>
<accession>A0A316YQN7</accession>
<protein>
    <submittedName>
        <fullName evidence="2">Uncharacterized protein</fullName>
    </submittedName>
</protein>
<feature type="signal peptide" evidence="1">
    <location>
        <begin position="1"/>
        <end position="25"/>
    </location>
</feature>
<name>A0A316YQN7_9BASI</name>
<evidence type="ECO:0000256" key="1">
    <source>
        <dbReference type="SAM" id="SignalP"/>
    </source>
</evidence>
<reference evidence="2 3" key="1">
    <citation type="journal article" date="2018" name="Mol. Biol. Evol.">
        <title>Broad Genomic Sampling Reveals a Smut Pathogenic Ancestry of the Fungal Clade Ustilaginomycotina.</title>
        <authorList>
            <person name="Kijpornyongpan T."/>
            <person name="Mondo S.J."/>
            <person name="Barry K."/>
            <person name="Sandor L."/>
            <person name="Lee J."/>
            <person name="Lipzen A."/>
            <person name="Pangilinan J."/>
            <person name="LaButti K."/>
            <person name="Hainaut M."/>
            <person name="Henrissat B."/>
            <person name="Grigoriev I.V."/>
            <person name="Spatafora J.W."/>
            <person name="Aime M.C."/>
        </authorList>
    </citation>
    <scope>NUCLEOTIDE SEQUENCE [LARGE SCALE GENOMIC DNA]</scope>
    <source>
        <strain evidence="2 3">MCA 4198</strain>
    </source>
</reference>
<dbReference type="Proteomes" id="UP000245768">
    <property type="component" value="Unassembled WGS sequence"/>
</dbReference>
<dbReference type="GeneID" id="37047582"/>
<dbReference type="InParanoid" id="A0A316YQN7"/>